<keyword evidence="13" id="KW-0479">Metal-binding</keyword>
<protein>
    <recommendedName>
        <fullName evidence="13">Peptide hydrolase</fullName>
        <ecNumber evidence="13">3.4.-.-</ecNumber>
    </recommendedName>
</protein>
<comment type="subcellular location">
    <subcellularLocation>
        <location evidence="3">Vacuole membrane</location>
        <topology evidence="3">Multi-pass membrane protein</topology>
    </subcellularLocation>
</comment>
<feature type="transmembrane region" description="Helical" evidence="15">
    <location>
        <begin position="505"/>
        <end position="529"/>
    </location>
</feature>
<keyword evidence="5" id="KW-0926">Vacuole</keyword>
<dbReference type="EMBL" id="MCGN01000002">
    <property type="protein sequence ID" value="ORZ01204.1"/>
    <property type="molecule type" value="Genomic_DNA"/>
</dbReference>
<dbReference type="OMA" id="SPLGNDM"/>
<comment type="caution">
    <text evidence="17">The sequence shown here is derived from an EMBL/GenBank/DDBJ whole genome shotgun (WGS) entry which is preliminary data.</text>
</comment>
<evidence type="ECO:0000259" key="16">
    <source>
        <dbReference type="Pfam" id="PF04389"/>
    </source>
</evidence>
<evidence type="ECO:0000256" key="14">
    <source>
        <dbReference type="SAM" id="MobiDB-lite"/>
    </source>
</evidence>
<dbReference type="OrthoDB" id="76293at2759"/>
<evidence type="ECO:0000256" key="13">
    <source>
        <dbReference type="RuleBase" id="RU361240"/>
    </source>
</evidence>
<proteinExistence type="inferred from homology"/>
<dbReference type="InterPro" id="IPR007484">
    <property type="entry name" value="Peptidase_M28"/>
</dbReference>
<keyword evidence="10 15" id="KW-1133">Transmembrane helix</keyword>
<keyword evidence="6 13" id="KW-0645">Protease</keyword>
<feature type="transmembrane region" description="Helical" evidence="15">
    <location>
        <begin position="631"/>
        <end position="652"/>
    </location>
</feature>
<dbReference type="FunCoup" id="A0A1X2HP94">
    <property type="interactions" value="16"/>
</dbReference>
<keyword evidence="15" id="KW-0472">Membrane</keyword>
<evidence type="ECO:0000256" key="10">
    <source>
        <dbReference type="ARBA" id="ARBA00022989"/>
    </source>
</evidence>
<dbReference type="STRING" id="13706.A0A1X2HP94"/>
<dbReference type="GO" id="GO:0005774">
    <property type="term" value="C:vacuolar membrane"/>
    <property type="evidence" value="ECO:0007669"/>
    <property type="project" value="UniProtKB-SubCell"/>
</dbReference>
<feature type="compositionally biased region" description="Polar residues" evidence="14">
    <location>
        <begin position="28"/>
        <end position="48"/>
    </location>
</feature>
<feature type="transmembrane region" description="Helical" evidence="15">
    <location>
        <begin position="601"/>
        <end position="619"/>
    </location>
</feature>
<dbReference type="InParanoid" id="A0A1X2HP94"/>
<evidence type="ECO:0000256" key="11">
    <source>
        <dbReference type="ARBA" id="ARBA00023049"/>
    </source>
</evidence>
<feature type="domain" description="Peptidase M28" evidence="16">
    <location>
        <begin position="172"/>
        <end position="358"/>
    </location>
</feature>
<keyword evidence="11" id="KW-0482">Metalloprotease</keyword>
<evidence type="ECO:0000256" key="15">
    <source>
        <dbReference type="SAM" id="Phobius"/>
    </source>
</evidence>
<dbReference type="Gene3D" id="3.40.630.10">
    <property type="entry name" value="Zn peptidases"/>
    <property type="match status" value="1"/>
</dbReference>
<name>A0A1X2HP94_SYNRA</name>
<feature type="compositionally biased region" description="Low complexity" evidence="14">
    <location>
        <begin position="13"/>
        <end position="27"/>
    </location>
</feature>
<comment type="similarity">
    <text evidence="4 13">Belongs to the peptidase M28 family.</text>
</comment>
<dbReference type="SUPFAM" id="SSF53187">
    <property type="entry name" value="Zn-dependent exopeptidases"/>
    <property type="match status" value="1"/>
</dbReference>
<dbReference type="Proteomes" id="UP000242180">
    <property type="component" value="Unassembled WGS sequence"/>
</dbReference>
<evidence type="ECO:0000256" key="12">
    <source>
        <dbReference type="ARBA" id="ARBA00023180"/>
    </source>
</evidence>
<dbReference type="InterPro" id="IPR045175">
    <property type="entry name" value="M28_fam"/>
</dbReference>
<keyword evidence="12" id="KW-0325">Glycoprotein</keyword>
<accession>A0A1X2HP94</accession>
<sequence length="867" mass="95544">MPSENDINEQTPLLSNSNQQGSSLQKQYQTQVPNASSSRSGIPTAPVTTDNKSPIKTYAYLFTAIAIVVLSVFAACAPLPVALSETAAETAHDFAGLHAYNAYLSRLTEPHSVNSRAIIRMQQWLGDLAGEFKLEAEANGLNLDVIVNDTTRTNIRSDWFADNEQWFIESRNVILRLRGQSKRDEALLLNAHYDAVPAAYGVTDNGAGVATLLELIRYFIHHPPQHDIIFLFNNFEEGGLLGAKQFIEHPWFKSVKMFINLEGAGAGGRALLFRCSSLEASKLLSKAKLANASPLGNDMFRLGLIKSDTDYTIFNKEGVPGMDIAFYKPRSHYHTPRDNLENFTPGALQHMGHLALTVILGIDAQENFLTMEHDQNPVYYDIIDQFMFAYSFPTMFWIHVAAFVAAPVIGVIWTLGAAASGDRTKTFGRRCLSVMHGFFATFSAFIFITVFNGIASALMVKSNPLMTYGNAFPAALYLASAGIFGLILSQIFCDKISSNQKKTMAAVEASLDGLTVFWSLLMVLSAYLATKNVAFFYYAIFIFSGNLLGSILYRALPSDSRLRTPLVFLVQIGLPLIVCVDQLFMTLDAMRHAPVDGTPEIAVFALMSLPLSILVLQLLPWVHKAGEKRSAVLGCGAVLIFFFVVCTVLPPFNASWSPNKVTFNTDYTAGDALASVTMTFAAGLPGVLKHILPANETETMSCGPHPTKANLQQCIFQTNLLPRYGADDGEFSYALIDKSCKDGICVANGVYTAKNSLLCRVRFDTGGRNGTHIRHAWVNGLKTTDISEEEGINTLLAYHLNHGEPVHWGIEYLENSTTVASHNCFYDEWNEGEMPAWSRLLKDLPEDYTLFIRGQGLANVYYGDLQL</sequence>
<comment type="function">
    <text evidence="2">May be involved in vacuolar sorting and osmoregulation.</text>
</comment>
<dbReference type="GO" id="GO:0046872">
    <property type="term" value="F:metal ion binding"/>
    <property type="evidence" value="ECO:0007669"/>
    <property type="project" value="UniProtKB-KW"/>
</dbReference>
<feature type="transmembrane region" description="Helical" evidence="15">
    <location>
        <begin position="396"/>
        <end position="419"/>
    </location>
</feature>
<feature type="transmembrane region" description="Helical" evidence="15">
    <location>
        <begin position="58"/>
        <end position="83"/>
    </location>
</feature>
<keyword evidence="18" id="KW-1185">Reference proteome</keyword>
<evidence type="ECO:0000256" key="8">
    <source>
        <dbReference type="ARBA" id="ARBA00022801"/>
    </source>
</evidence>
<evidence type="ECO:0000256" key="5">
    <source>
        <dbReference type="ARBA" id="ARBA00022554"/>
    </source>
</evidence>
<evidence type="ECO:0000256" key="1">
    <source>
        <dbReference type="ARBA" id="ARBA00001947"/>
    </source>
</evidence>
<dbReference type="PANTHER" id="PTHR12147:SF58">
    <property type="entry name" value="VACUOLAR MEMBRANE PROTEASE"/>
    <property type="match status" value="1"/>
</dbReference>
<dbReference type="AlphaFoldDB" id="A0A1X2HP94"/>
<keyword evidence="7 15" id="KW-0812">Transmembrane</keyword>
<evidence type="ECO:0000313" key="17">
    <source>
        <dbReference type="EMBL" id="ORZ01204.1"/>
    </source>
</evidence>
<feature type="transmembrane region" description="Helical" evidence="15">
    <location>
        <begin position="474"/>
        <end position="493"/>
    </location>
</feature>
<evidence type="ECO:0000256" key="4">
    <source>
        <dbReference type="ARBA" id="ARBA00010918"/>
    </source>
</evidence>
<evidence type="ECO:0000256" key="3">
    <source>
        <dbReference type="ARBA" id="ARBA00004128"/>
    </source>
</evidence>
<feature type="transmembrane region" description="Helical" evidence="15">
    <location>
        <begin position="431"/>
        <end position="454"/>
    </location>
</feature>
<dbReference type="PANTHER" id="PTHR12147">
    <property type="entry name" value="METALLOPEPTIDASE M28 FAMILY MEMBER"/>
    <property type="match status" value="1"/>
</dbReference>
<feature type="transmembrane region" description="Helical" evidence="15">
    <location>
        <begin position="565"/>
        <end position="585"/>
    </location>
</feature>
<reference evidence="17 18" key="1">
    <citation type="submission" date="2016-07" db="EMBL/GenBank/DDBJ databases">
        <title>Pervasive Adenine N6-methylation of Active Genes in Fungi.</title>
        <authorList>
            <consortium name="DOE Joint Genome Institute"/>
            <person name="Mondo S.J."/>
            <person name="Dannebaum R.O."/>
            <person name="Kuo R.C."/>
            <person name="Labutti K."/>
            <person name="Haridas S."/>
            <person name="Kuo A."/>
            <person name="Salamov A."/>
            <person name="Ahrendt S.R."/>
            <person name="Lipzen A."/>
            <person name="Sullivan W."/>
            <person name="Andreopoulos W.B."/>
            <person name="Clum A."/>
            <person name="Lindquist E."/>
            <person name="Daum C."/>
            <person name="Ramamoorthy G.K."/>
            <person name="Gryganskyi A."/>
            <person name="Culley D."/>
            <person name="Magnuson J.K."/>
            <person name="James T.Y."/>
            <person name="O'Malley M.A."/>
            <person name="Stajich J.E."/>
            <person name="Spatafora J.W."/>
            <person name="Visel A."/>
            <person name="Grigoriev I.V."/>
        </authorList>
    </citation>
    <scope>NUCLEOTIDE SEQUENCE [LARGE SCALE GENOMIC DNA]</scope>
    <source>
        <strain evidence="17 18">NRRL 2496</strain>
    </source>
</reference>
<dbReference type="GO" id="GO:0006508">
    <property type="term" value="P:proteolysis"/>
    <property type="evidence" value="ECO:0007669"/>
    <property type="project" value="UniProtKB-KW"/>
</dbReference>
<evidence type="ECO:0000256" key="9">
    <source>
        <dbReference type="ARBA" id="ARBA00022833"/>
    </source>
</evidence>
<gene>
    <name evidence="17" type="ORF">BCR43DRAFT_486540</name>
</gene>
<comment type="cofactor">
    <cofactor evidence="1">
        <name>Zn(2+)</name>
        <dbReference type="ChEBI" id="CHEBI:29105"/>
    </cofactor>
</comment>
<keyword evidence="9 13" id="KW-0862">Zinc</keyword>
<dbReference type="Pfam" id="PF04389">
    <property type="entry name" value="Peptidase_M28"/>
    <property type="match status" value="1"/>
</dbReference>
<evidence type="ECO:0000256" key="7">
    <source>
        <dbReference type="ARBA" id="ARBA00022692"/>
    </source>
</evidence>
<dbReference type="EC" id="3.4.-.-" evidence="13"/>
<evidence type="ECO:0000256" key="2">
    <source>
        <dbReference type="ARBA" id="ARBA00003273"/>
    </source>
</evidence>
<organism evidence="17 18">
    <name type="scientific">Syncephalastrum racemosum</name>
    <name type="common">Filamentous fungus</name>
    <dbReference type="NCBI Taxonomy" id="13706"/>
    <lineage>
        <taxon>Eukaryota</taxon>
        <taxon>Fungi</taxon>
        <taxon>Fungi incertae sedis</taxon>
        <taxon>Mucoromycota</taxon>
        <taxon>Mucoromycotina</taxon>
        <taxon>Mucoromycetes</taxon>
        <taxon>Mucorales</taxon>
        <taxon>Syncephalastraceae</taxon>
        <taxon>Syncephalastrum</taxon>
    </lineage>
</organism>
<keyword evidence="8 13" id="KW-0378">Hydrolase</keyword>
<evidence type="ECO:0000256" key="6">
    <source>
        <dbReference type="ARBA" id="ARBA00022670"/>
    </source>
</evidence>
<evidence type="ECO:0000313" key="18">
    <source>
        <dbReference type="Proteomes" id="UP000242180"/>
    </source>
</evidence>
<feature type="region of interest" description="Disordered" evidence="14">
    <location>
        <begin position="1"/>
        <end position="48"/>
    </location>
</feature>
<dbReference type="GO" id="GO:0008235">
    <property type="term" value="F:metalloexopeptidase activity"/>
    <property type="evidence" value="ECO:0007669"/>
    <property type="project" value="InterPro"/>
</dbReference>
<feature type="transmembrane region" description="Helical" evidence="15">
    <location>
        <begin position="535"/>
        <end position="553"/>
    </location>
</feature>